<evidence type="ECO:0000313" key="1">
    <source>
        <dbReference type="Proteomes" id="UP000000437"/>
    </source>
</evidence>
<reference evidence="2" key="1">
    <citation type="submission" date="2025-08" db="UniProtKB">
        <authorList>
            <consortium name="RefSeq"/>
        </authorList>
    </citation>
    <scope>IDENTIFICATION</scope>
    <source>
        <strain evidence="2">Tuebingen</strain>
        <tissue evidence="2">Fibroblasts and whole tissue</tissue>
    </source>
</reference>
<sequence length="716" mass="80397">MSVGIMSGQKLNVLRLIMMMMMMILCCLTGRITCVLNITISTDKIKLNDVCLCNSGNSPAIQMIFHRDYSEDKFNLISVNLRILSRDQCSPYSSNFTNNGQLITLSSTVLQSVTCQTQGLEISLDDVVKKCRNAPYSTDLCNQETSAFIVYLEKQNCSTKSWIRNWRKKNCKDQNWSCVKCIKSRVYFEEMPSDSDIPYEAAYSIHINDLEDENGDVIPSNAADSLDFLESDMMDNMENNNESNAMIVMGNVTGILQIQDTNTQTEDMTICYSSNNTMVIMSQNDMNTGCLWTAIFPSEAFNKSRLENNGSAFVGVLRFTNMGNKNQTKNYTILNNEVYGITMGANIANLTNNIEITFTNKDLVGGPSSCTSWNGKGNLEWTTTGCETKMINSKSIKCSCSHLTFFAVLMSPVTDANAVAPYLESLTLISAIGCGISVFFLAFALFIHFLLRKAKSNQATKILINMFGALFLLNVSFLSNESVANSGDKNACVFIALLMHYSMLTTFTWFFIQALHMYLWLIRQNVTITNYMRKITVLGWGFSAPAVIAVVSVGGYNKVTLTASSGKIAQMCWITNPLIHYVLNTGYYIFVFIFTIGIFITILTRIIQSRRIRATEGKRQTFRKQLMMVLSLFLLFGLTWAVAFFSYGPMLIPSYYIFCALNSFQGFFLFLYYYHIHKDAAGHFSDDPKSSGSVTTIVPPDNSNNNAEEHVYDEPH</sequence>
<proteinExistence type="predicted"/>
<dbReference type="Proteomes" id="UP000000437">
    <property type="component" value="Chromosome 17"/>
</dbReference>
<gene>
    <name evidence="2" type="primary">LOC103911301</name>
</gene>
<dbReference type="RefSeq" id="XP_073784080.1">
    <property type="nucleotide sequence ID" value="XM_073927979.1"/>
</dbReference>
<name>A0AC58HQ42_DANRE</name>
<evidence type="ECO:0000313" key="2">
    <source>
        <dbReference type="RefSeq" id="XP_073784080.1"/>
    </source>
</evidence>
<keyword evidence="2" id="KW-0675">Receptor</keyword>
<keyword evidence="1" id="KW-1185">Reference proteome</keyword>
<protein>
    <submittedName>
        <fullName evidence="2">Adhesion G-protein coupled receptor G1 isoform X1</fullName>
    </submittedName>
</protein>
<accession>A0AC58HQ42</accession>
<organism evidence="1 2">
    <name type="scientific">Danio rerio</name>
    <name type="common">Zebrafish</name>
    <name type="synonym">Brachydanio rerio</name>
    <dbReference type="NCBI Taxonomy" id="7955"/>
    <lineage>
        <taxon>Eukaryota</taxon>
        <taxon>Metazoa</taxon>
        <taxon>Chordata</taxon>
        <taxon>Craniata</taxon>
        <taxon>Vertebrata</taxon>
        <taxon>Euteleostomi</taxon>
        <taxon>Actinopterygii</taxon>
        <taxon>Neopterygii</taxon>
        <taxon>Teleostei</taxon>
        <taxon>Ostariophysi</taxon>
        <taxon>Cypriniformes</taxon>
        <taxon>Danionidae</taxon>
        <taxon>Danioninae</taxon>
        <taxon>Danio</taxon>
    </lineage>
</organism>